<organism evidence="10 11">
    <name type="scientific">Megasphaera hominis</name>
    <dbReference type="NCBI Taxonomy" id="159836"/>
    <lineage>
        <taxon>Bacteria</taxon>
        <taxon>Bacillati</taxon>
        <taxon>Bacillota</taxon>
        <taxon>Negativicutes</taxon>
        <taxon>Veillonellales</taxon>
        <taxon>Veillonellaceae</taxon>
        <taxon>Megasphaera</taxon>
    </lineage>
</organism>
<comment type="similarity">
    <text evidence="1 7">Belongs to the SbcD family.</text>
</comment>
<evidence type="ECO:0000256" key="5">
    <source>
        <dbReference type="ARBA" id="ARBA00022801"/>
    </source>
</evidence>
<comment type="subunit">
    <text evidence="2 7">Heterodimer of SbcC and SbcD.</text>
</comment>
<dbReference type="RefSeq" id="WP_186502876.1">
    <property type="nucleotide sequence ID" value="NZ_JACOGK010000013.1"/>
</dbReference>
<dbReference type="PANTHER" id="PTHR30337">
    <property type="entry name" value="COMPONENT OF ATP-DEPENDENT DSDNA EXONUCLEASE"/>
    <property type="match status" value="1"/>
</dbReference>
<evidence type="ECO:0000256" key="2">
    <source>
        <dbReference type="ARBA" id="ARBA00011322"/>
    </source>
</evidence>
<evidence type="ECO:0000313" key="10">
    <source>
        <dbReference type="EMBL" id="MBC3536721.1"/>
    </source>
</evidence>
<dbReference type="InterPro" id="IPR026843">
    <property type="entry name" value="SbcD_C"/>
</dbReference>
<feature type="domain" description="Nuclease SbcCD subunit D C-terminal" evidence="9">
    <location>
        <begin position="267"/>
        <end position="351"/>
    </location>
</feature>
<proteinExistence type="inferred from homology"/>
<keyword evidence="6 7" id="KW-0269">Exonuclease</keyword>
<keyword evidence="7" id="KW-0233">DNA recombination</keyword>
<keyword evidence="5 7" id="KW-0378">Hydrolase</keyword>
<dbReference type="Gene3D" id="3.60.21.10">
    <property type="match status" value="1"/>
</dbReference>
<dbReference type="GO" id="GO:0004527">
    <property type="term" value="F:exonuclease activity"/>
    <property type="evidence" value="ECO:0007669"/>
    <property type="project" value="UniProtKB-KW"/>
</dbReference>
<protein>
    <recommendedName>
        <fullName evidence="3 7">Nuclease SbcCD subunit D</fullName>
    </recommendedName>
</protein>
<evidence type="ECO:0000256" key="4">
    <source>
        <dbReference type="ARBA" id="ARBA00022722"/>
    </source>
</evidence>
<dbReference type="InterPro" id="IPR004843">
    <property type="entry name" value="Calcineurin-like_PHP"/>
</dbReference>
<keyword evidence="4 7" id="KW-0540">Nuclease</keyword>
<gene>
    <name evidence="7" type="primary">sbcD</name>
    <name evidence="10" type="ORF">H8J70_05600</name>
</gene>
<dbReference type="Proteomes" id="UP000606870">
    <property type="component" value="Unassembled WGS sequence"/>
</dbReference>
<evidence type="ECO:0000313" key="11">
    <source>
        <dbReference type="Proteomes" id="UP000606870"/>
    </source>
</evidence>
<dbReference type="CDD" id="cd00840">
    <property type="entry name" value="MPP_Mre11_N"/>
    <property type="match status" value="1"/>
</dbReference>
<keyword evidence="7" id="KW-0255">Endonuclease</keyword>
<feature type="domain" description="Calcineurin-like phosphoesterase" evidence="8">
    <location>
        <begin position="1"/>
        <end position="95"/>
    </location>
</feature>
<sequence length="383" mass="42064">MRILHTADWHLGKMFYGEYLTDEQAYVLKEQFLPLLKSEHIDAVVLAGDVYDRSLPPAAAVELFDEISTKVTAEMHVPFFVISGNHDSAARLSFGSRLLARQQLYIAGDLDKLSGPVVLDDAAGPVAFIMLPYAEPADVRQLLGDDSIRDHQTALSRLAAFQSKGTAGLRTVCLAHVFASGGTASDSERPLSLGGTECIDTAVFAPYSYTALGHLHGPQQAGRANIRYAGSLMKYSFSEAKQKKGAVIADLAADGTVTTTHVPFVPRKDVRILTGTFAEIMEREDGQTDDFILARVDDTQPILDGMGKLRRKYPNALALETPQRQMAANSGDRNFDLRQASDQVLFDNFAAAIRPDQPLSEKETAYLQRLWETLQREEGSDDQ</sequence>
<dbReference type="PANTHER" id="PTHR30337:SF0">
    <property type="entry name" value="NUCLEASE SBCCD SUBUNIT D"/>
    <property type="match status" value="1"/>
</dbReference>
<evidence type="ECO:0000259" key="8">
    <source>
        <dbReference type="Pfam" id="PF00149"/>
    </source>
</evidence>
<reference evidence="10 11" key="1">
    <citation type="submission" date="2020-08" db="EMBL/GenBank/DDBJ databases">
        <authorList>
            <person name="Liu C."/>
            <person name="Sun Q."/>
        </authorList>
    </citation>
    <scope>NUCLEOTIDE SEQUENCE [LARGE SCALE GENOMIC DNA]</scope>
    <source>
        <strain evidence="10 11">NSJ-59</strain>
    </source>
</reference>
<comment type="caution">
    <text evidence="10">The sequence shown here is derived from an EMBL/GenBank/DDBJ whole genome shotgun (WGS) entry which is preliminary data.</text>
</comment>
<evidence type="ECO:0000256" key="1">
    <source>
        <dbReference type="ARBA" id="ARBA00010555"/>
    </source>
</evidence>
<dbReference type="EMBL" id="JACOGK010000013">
    <property type="protein sequence ID" value="MBC3536721.1"/>
    <property type="molecule type" value="Genomic_DNA"/>
</dbReference>
<comment type="function">
    <text evidence="7">SbcCD cleaves DNA hairpin structures. These structures can inhibit DNA replication and are intermediates in certain DNA recombination reactions. The complex acts as a 3'-&gt;5' double strand exonuclease that can open hairpins. It also has a 5' single-strand endonuclease activity.</text>
</comment>
<evidence type="ECO:0000256" key="6">
    <source>
        <dbReference type="ARBA" id="ARBA00022839"/>
    </source>
</evidence>
<evidence type="ECO:0000259" key="9">
    <source>
        <dbReference type="Pfam" id="PF12320"/>
    </source>
</evidence>
<dbReference type="InterPro" id="IPR029052">
    <property type="entry name" value="Metallo-depent_PP-like"/>
</dbReference>
<keyword evidence="11" id="KW-1185">Reference proteome</keyword>
<dbReference type="NCBIfam" id="TIGR00619">
    <property type="entry name" value="sbcd"/>
    <property type="match status" value="1"/>
</dbReference>
<dbReference type="SUPFAM" id="SSF56300">
    <property type="entry name" value="Metallo-dependent phosphatases"/>
    <property type="match status" value="1"/>
</dbReference>
<dbReference type="Pfam" id="PF12320">
    <property type="entry name" value="SbcD_C"/>
    <property type="match status" value="1"/>
</dbReference>
<evidence type="ECO:0000256" key="7">
    <source>
        <dbReference type="RuleBase" id="RU363069"/>
    </source>
</evidence>
<evidence type="ECO:0000256" key="3">
    <source>
        <dbReference type="ARBA" id="ARBA00013365"/>
    </source>
</evidence>
<keyword evidence="7" id="KW-0235">DNA replication</keyword>
<dbReference type="Pfam" id="PF00149">
    <property type="entry name" value="Metallophos"/>
    <property type="match status" value="1"/>
</dbReference>
<name>A0ABR6VKI8_9FIRM</name>
<dbReference type="InterPro" id="IPR050535">
    <property type="entry name" value="DNA_Repair-Maintenance_Comp"/>
</dbReference>
<dbReference type="InterPro" id="IPR004593">
    <property type="entry name" value="SbcD"/>
</dbReference>
<dbReference type="InterPro" id="IPR041796">
    <property type="entry name" value="Mre11_N"/>
</dbReference>
<accession>A0ABR6VKI8</accession>